<dbReference type="GO" id="GO:0006308">
    <property type="term" value="P:DNA catabolic process"/>
    <property type="evidence" value="ECO:0007669"/>
    <property type="project" value="UniProtKB-UniRule"/>
</dbReference>
<evidence type="ECO:0000256" key="6">
    <source>
        <dbReference type="HAMAP-Rule" id="MF_00337"/>
    </source>
</evidence>
<dbReference type="SUPFAM" id="SSF116842">
    <property type="entry name" value="XseB-like"/>
    <property type="match status" value="1"/>
</dbReference>
<dbReference type="PIRSF" id="PIRSF006488">
    <property type="entry name" value="Exonuc_VII_S"/>
    <property type="match status" value="1"/>
</dbReference>
<name>A0A1F5G211_9BACT</name>
<proteinExistence type="inferred from homology"/>
<evidence type="ECO:0000256" key="1">
    <source>
        <dbReference type="ARBA" id="ARBA00009998"/>
    </source>
</evidence>
<keyword evidence="4 6" id="KW-0378">Hydrolase</keyword>
<dbReference type="GO" id="GO:0005829">
    <property type="term" value="C:cytosol"/>
    <property type="evidence" value="ECO:0007669"/>
    <property type="project" value="TreeGrafter"/>
</dbReference>
<dbReference type="AlphaFoldDB" id="A0A1F5G211"/>
<evidence type="ECO:0000256" key="4">
    <source>
        <dbReference type="ARBA" id="ARBA00022801"/>
    </source>
</evidence>
<keyword evidence="2 6" id="KW-0963">Cytoplasm</keyword>
<comment type="subunit">
    <text evidence="6">Heterooligomer composed of large and small subunits.</text>
</comment>
<dbReference type="Gene3D" id="1.10.287.1040">
    <property type="entry name" value="Exonuclease VII, small subunit"/>
    <property type="match status" value="1"/>
</dbReference>
<accession>A0A1F5G211</accession>
<gene>
    <name evidence="6" type="primary">xseB</name>
    <name evidence="7" type="ORF">A2164_02635</name>
</gene>
<dbReference type="Pfam" id="PF02609">
    <property type="entry name" value="Exonuc_VII_S"/>
    <property type="match status" value="1"/>
</dbReference>
<dbReference type="NCBIfam" id="TIGR01280">
    <property type="entry name" value="xseB"/>
    <property type="match status" value="1"/>
</dbReference>
<reference evidence="7 8" key="1">
    <citation type="journal article" date="2016" name="Nat. Commun.">
        <title>Thousands of microbial genomes shed light on interconnected biogeochemical processes in an aquifer system.</title>
        <authorList>
            <person name="Anantharaman K."/>
            <person name="Brown C.T."/>
            <person name="Hug L.A."/>
            <person name="Sharon I."/>
            <person name="Castelle C.J."/>
            <person name="Probst A.J."/>
            <person name="Thomas B.C."/>
            <person name="Singh A."/>
            <person name="Wilkins M.J."/>
            <person name="Karaoz U."/>
            <person name="Brodie E.L."/>
            <person name="Williams K.H."/>
            <person name="Hubbard S.S."/>
            <person name="Banfield J.F."/>
        </authorList>
    </citation>
    <scope>NUCLEOTIDE SEQUENCE [LARGE SCALE GENOMIC DNA]</scope>
</reference>
<comment type="catalytic activity">
    <reaction evidence="6">
        <text>Exonucleolytic cleavage in either 5'- to 3'- or 3'- to 5'-direction to yield nucleoside 5'-phosphates.</text>
        <dbReference type="EC" id="3.1.11.6"/>
    </reaction>
</comment>
<evidence type="ECO:0000256" key="3">
    <source>
        <dbReference type="ARBA" id="ARBA00022722"/>
    </source>
</evidence>
<dbReference type="EC" id="3.1.11.6" evidence="6"/>
<dbReference type="GO" id="GO:0009318">
    <property type="term" value="C:exodeoxyribonuclease VII complex"/>
    <property type="evidence" value="ECO:0007669"/>
    <property type="project" value="UniProtKB-UniRule"/>
</dbReference>
<evidence type="ECO:0000256" key="5">
    <source>
        <dbReference type="ARBA" id="ARBA00022839"/>
    </source>
</evidence>
<organism evidence="7 8">
    <name type="scientific">Candidatus Curtissbacteria bacterium RBG_13_35_7</name>
    <dbReference type="NCBI Taxonomy" id="1797705"/>
    <lineage>
        <taxon>Bacteria</taxon>
        <taxon>Candidatus Curtissiibacteriota</taxon>
    </lineage>
</organism>
<evidence type="ECO:0000256" key="2">
    <source>
        <dbReference type="ARBA" id="ARBA00022490"/>
    </source>
</evidence>
<dbReference type="HAMAP" id="MF_00337">
    <property type="entry name" value="Exonuc_7_S"/>
    <property type="match status" value="1"/>
</dbReference>
<evidence type="ECO:0000313" key="8">
    <source>
        <dbReference type="Proteomes" id="UP000176317"/>
    </source>
</evidence>
<dbReference type="PANTHER" id="PTHR34137">
    <property type="entry name" value="EXODEOXYRIBONUCLEASE 7 SMALL SUBUNIT"/>
    <property type="match status" value="1"/>
</dbReference>
<dbReference type="Proteomes" id="UP000176317">
    <property type="component" value="Unassembled WGS sequence"/>
</dbReference>
<dbReference type="GO" id="GO:0008855">
    <property type="term" value="F:exodeoxyribonuclease VII activity"/>
    <property type="evidence" value="ECO:0007669"/>
    <property type="project" value="UniProtKB-UniRule"/>
</dbReference>
<dbReference type="InterPro" id="IPR003761">
    <property type="entry name" value="Exonuc_VII_S"/>
</dbReference>
<dbReference type="EMBL" id="MFAT01000051">
    <property type="protein sequence ID" value="OGD85923.1"/>
    <property type="molecule type" value="Genomic_DNA"/>
</dbReference>
<protein>
    <recommendedName>
        <fullName evidence="6">Exodeoxyribonuclease 7 small subunit</fullName>
        <ecNumber evidence="6">3.1.11.6</ecNumber>
    </recommendedName>
    <alternativeName>
        <fullName evidence="6">Exodeoxyribonuclease VII small subunit</fullName>
        <shortName evidence="6">Exonuclease VII small subunit</shortName>
    </alternativeName>
</protein>
<comment type="function">
    <text evidence="6">Bidirectionally degrades single-stranded DNA into large acid-insoluble oligonucleotides, which are then degraded further into small acid-soluble oligonucleotides.</text>
</comment>
<keyword evidence="3 6" id="KW-0540">Nuclease</keyword>
<sequence>MAKVFNFSKALNRLEEIVQALEDPQIELEQGMKLFEEGIKIHKLCQQELKSTKAKIDKIITPKGGE</sequence>
<dbReference type="InterPro" id="IPR037004">
    <property type="entry name" value="Exonuc_VII_ssu_sf"/>
</dbReference>
<comment type="subcellular location">
    <subcellularLocation>
        <location evidence="6">Cytoplasm</location>
    </subcellularLocation>
</comment>
<comment type="similarity">
    <text evidence="1 6">Belongs to the XseB family.</text>
</comment>
<evidence type="ECO:0000313" key="7">
    <source>
        <dbReference type="EMBL" id="OGD85923.1"/>
    </source>
</evidence>
<comment type="caution">
    <text evidence="7">The sequence shown here is derived from an EMBL/GenBank/DDBJ whole genome shotgun (WGS) entry which is preliminary data.</text>
</comment>
<dbReference type="PANTHER" id="PTHR34137:SF1">
    <property type="entry name" value="EXODEOXYRIBONUCLEASE 7 SMALL SUBUNIT"/>
    <property type="match status" value="1"/>
</dbReference>
<keyword evidence="5 6" id="KW-0269">Exonuclease</keyword>